<proteinExistence type="predicted"/>
<dbReference type="Proteomes" id="UP000515789">
    <property type="component" value="Chromosome"/>
</dbReference>
<dbReference type="InterPro" id="IPR023214">
    <property type="entry name" value="HAD_sf"/>
</dbReference>
<reference evidence="1 2" key="1">
    <citation type="submission" date="2019-04" db="EMBL/GenBank/DDBJ databases">
        <authorList>
            <person name="Schori C."/>
            <person name="Ahrens C."/>
        </authorList>
    </citation>
    <scope>NUCLEOTIDE SEQUENCE [LARGE SCALE GENOMIC DNA]</scope>
    <source>
        <strain evidence="1 2">DSM 2950</strain>
    </source>
</reference>
<dbReference type="Gene3D" id="1.10.150.240">
    <property type="entry name" value="Putative phosphatase, domain 2"/>
    <property type="match status" value="1"/>
</dbReference>
<dbReference type="InterPro" id="IPR023198">
    <property type="entry name" value="PGP-like_dom2"/>
</dbReference>
<dbReference type="AlphaFoldDB" id="A0A7G5N0P1"/>
<accession>A0A7G5N0P1</accession>
<dbReference type="RefSeq" id="WP_026255712.1">
    <property type="nucleotide sequence ID" value="NZ_CABLBP010000007.1"/>
</dbReference>
<dbReference type="GO" id="GO:0005829">
    <property type="term" value="C:cytosol"/>
    <property type="evidence" value="ECO:0007669"/>
    <property type="project" value="TreeGrafter"/>
</dbReference>
<dbReference type="SFLD" id="SFLDS00003">
    <property type="entry name" value="Haloacid_Dehalogenase"/>
    <property type="match status" value="1"/>
</dbReference>
<dbReference type="InterPro" id="IPR041492">
    <property type="entry name" value="HAD_2"/>
</dbReference>
<name>A0A7G5N0P1_9FIRM</name>
<dbReference type="SUPFAM" id="SSF56784">
    <property type="entry name" value="HAD-like"/>
    <property type="match status" value="1"/>
</dbReference>
<dbReference type="Gene3D" id="3.40.50.1000">
    <property type="entry name" value="HAD superfamily/HAD-like"/>
    <property type="match status" value="1"/>
</dbReference>
<dbReference type="InterPro" id="IPR050155">
    <property type="entry name" value="HAD-like_hydrolase_sf"/>
</dbReference>
<dbReference type="Pfam" id="PF13419">
    <property type="entry name" value="HAD_2"/>
    <property type="match status" value="1"/>
</dbReference>
<protein>
    <submittedName>
        <fullName evidence="1">HAD family hydrolase</fullName>
    </submittedName>
</protein>
<organism evidence="1 2">
    <name type="scientific">Blautia producta</name>
    <dbReference type="NCBI Taxonomy" id="33035"/>
    <lineage>
        <taxon>Bacteria</taxon>
        <taxon>Bacillati</taxon>
        <taxon>Bacillota</taxon>
        <taxon>Clostridia</taxon>
        <taxon>Lachnospirales</taxon>
        <taxon>Lachnospiraceae</taxon>
        <taxon>Blautia</taxon>
    </lineage>
</organism>
<dbReference type="SFLD" id="SFLDG01129">
    <property type="entry name" value="C1.5:_HAD__Beta-PGM__Phosphata"/>
    <property type="match status" value="1"/>
</dbReference>
<gene>
    <name evidence="1" type="ORF">E5259_24165</name>
</gene>
<dbReference type="GO" id="GO:0006281">
    <property type="term" value="P:DNA repair"/>
    <property type="evidence" value="ECO:0007669"/>
    <property type="project" value="TreeGrafter"/>
</dbReference>
<evidence type="ECO:0000313" key="2">
    <source>
        <dbReference type="Proteomes" id="UP000515789"/>
    </source>
</evidence>
<keyword evidence="1" id="KW-0378">Hydrolase</keyword>
<dbReference type="GeneID" id="75054121"/>
<evidence type="ECO:0000313" key="1">
    <source>
        <dbReference type="EMBL" id="QMW80434.1"/>
    </source>
</evidence>
<dbReference type="EMBL" id="CP039126">
    <property type="protein sequence ID" value="QMW80434.1"/>
    <property type="molecule type" value="Genomic_DNA"/>
</dbReference>
<dbReference type="PANTHER" id="PTHR43434">
    <property type="entry name" value="PHOSPHOGLYCOLATE PHOSPHATASE"/>
    <property type="match status" value="1"/>
</dbReference>
<dbReference type="InterPro" id="IPR036412">
    <property type="entry name" value="HAD-like_sf"/>
</dbReference>
<dbReference type="GO" id="GO:0008967">
    <property type="term" value="F:phosphoglycolate phosphatase activity"/>
    <property type="evidence" value="ECO:0007669"/>
    <property type="project" value="TreeGrafter"/>
</dbReference>
<dbReference type="PANTHER" id="PTHR43434:SF1">
    <property type="entry name" value="PHOSPHOGLYCOLATE PHOSPHATASE"/>
    <property type="match status" value="1"/>
</dbReference>
<sequence>MIKLTAFDLDGTLGNTLPMCLKAFRASITPYLARELSYEEIASTFGLNEAGMMKKIVGDKWEPALQDFHKLYKKIHHTCPAPYDGIPALIQYLKANGVTVSLITGKGSGSCSITLNQWGLDNVFSDILTGGETRNTKAESMLFMLRKYCLSPSDLVYIGDTASDIKECHKAGVTCLSALWGDSAEKEIISQENPDHVFYSIADLKEYITSHISL</sequence>